<sequence>MTDPVRVQLVEAGGPNWIAIGALIVSVISLGLTLWFRFDDGLRLKADFTTDGRRVLIRNMSRTLEAEVYAVRLERISWRGSRPKTVNVRLETLSNHHVRGKGNGLPFTLGVGKREQLLRVDQHGREVAGSVFKWARESPGGARWVRAVVEHGHGTKRGRWVRVVEMLADSQGASTAT</sequence>
<dbReference type="AlphaFoldDB" id="A0A0F6YRZ5"/>
<geneLocation type="plasmid" evidence="2">
    <name>pJD12</name>
</geneLocation>
<dbReference type="RefSeq" id="WP_098471887.1">
    <property type="nucleotide sequence ID" value="NZ_KR152226.1"/>
</dbReference>
<accession>A0A0F6YRZ5</accession>
<name>A0A0F6YRZ5_9MICC</name>
<keyword evidence="1" id="KW-0812">Transmembrane</keyword>
<feature type="transmembrane region" description="Helical" evidence="1">
    <location>
        <begin position="17"/>
        <end position="36"/>
    </location>
</feature>
<keyword evidence="2" id="KW-0614">Plasmid</keyword>
<reference evidence="2" key="1">
    <citation type="journal article" date="2015" name="Genome Announc.">
        <title>Complete Genome Sequence of the Linear Plasmid pJD12 Hosted by Micrococcus sp. D12, Isolated from a High-Altitude Volcanic Lake in Argentina.</title>
        <authorList>
            <person name="Dib J.R."/>
            <person name="Angelov A."/>
            <person name="Liebl W."/>
            <person name="Dobber J."/>
            <person name="Voget S."/>
            <person name="Schuldes J."/>
            <person name="Gorriti M."/>
            <person name="Farias M.E."/>
            <person name="Meinhardt F."/>
            <person name="Daniel R."/>
        </authorList>
    </citation>
    <scope>NUCLEOTIDE SEQUENCE</scope>
    <source>
        <strain evidence="2">MG-2010-D12</strain>
        <plasmid evidence="2">pJD12</plasmid>
    </source>
</reference>
<organism evidence="2">
    <name type="scientific">Micrococcus sp. MG-2010-D12</name>
    <dbReference type="NCBI Taxonomy" id="936902"/>
    <lineage>
        <taxon>Bacteria</taxon>
        <taxon>Bacillati</taxon>
        <taxon>Actinomycetota</taxon>
        <taxon>Actinomycetes</taxon>
        <taxon>Micrococcales</taxon>
        <taxon>Micrococcaceae</taxon>
        <taxon>Micrococcus</taxon>
    </lineage>
</organism>
<dbReference type="EMBL" id="KR152226">
    <property type="protein sequence ID" value="AKF15845.1"/>
    <property type="molecule type" value="Genomic_DNA"/>
</dbReference>
<gene>
    <name evidence="2" type="ORF">pJD12_690</name>
</gene>
<keyword evidence="1" id="KW-0472">Membrane</keyword>
<proteinExistence type="predicted"/>
<protein>
    <submittedName>
        <fullName evidence="2">Uncharacterized protein</fullName>
    </submittedName>
</protein>
<evidence type="ECO:0000313" key="2">
    <source>
        <dbReference type="EMBL" id="AKF15845.1"/>
    </source>
</evidence>
<keyword evidence="1" id="KW-1133">Transmembrane helix</keyword>
<evidence type="ECO:0000256" key="1">
    <source>
        <dbReference type="SAM" id="Phobius"/>
    </source>
</evidence>